<dbReference type="Proteomes" id="UP001595892">
    <property type="component" value="Unassembled WGS sequence"/>
</dbReference>
<dbReference type="Pfam" id="PF07995">
    <property type="entry name" value="GSDH"/>
    <property type="match status" value="1"/>
</dbReference>
<dbReference type="EMBL" id="JBHSGG010000029">
    <property type="protein sequence ID" value="MFC4728568.1"/>
    <property type="molecule type" value="Genomic_DNA"/>
</dbReference>
<dbReference type="PANTHER" id="PTHR19328">
    <property type="entry name" value="HEDGEHOG-INTERACTING PROTEIN"/>
    <property type="match status" value="1"/>
</dbReference>
<reference evidence="4" key="1">
    <citation type="journal article" date="2019" name="Int. J. Syst. Evol. Microbiol.">
        <title>The Global Catalogue of Microorganisms (GCM) 10K type strain sequencing project: providing services to taxonomists for standard genome sequencing and annotation.</title>
        <authorList>
            <consortium name="The Broad Institute Genomics Platform"/>
            <consortium name="The Broad Institute Genome Sequencing Center for Infectious Disease"/>
            <person name="Wu L."/>
            <person name="Ma J."/>
        </authorList>
    </citation>
    <scope>NUCLEOTIDE SEQUENCE [LARGE SCALE GENOMIC DNA]</scope>
    <source>
        <strain evidence="4">CGMCC 1.13574</strain>
    </source>
</reference>
<dbReference type="InterPro" id="IPR012938">
    <property type="entry name" value="Glc/Sorbosone_DH"/>
</dbReference>
<comment type="caution">
    <text evidence="3">The sequence shown here is derived from an EMBL/GenBank/DDBJ whole genome shotgun (WGS) entry which is preliminary data.</text>
</comment>
<feature type="domain" description="Glucose/Sorbosone dehydrogenase" evidence="2">
    <location>
        <begin position="61"/>
        <end position="386"/>
    </location>
</feature>
<dbReference type="PANTHER" id="PTHR19328:SF75">
    <property type="entry name" value="ALDOSE SUGAR DEHYDROGENASE YLII"/>
    <property type="match status" value="1"/>
</dbReference>
<protein>
    <submittedName>
        <fullName evidence="3">PQQ-dependent sugar dehydrogenase</fullName>
        <ecNumber evidence="3">1.1.5.-</ecNumber>
    </submittedName>
</protein>
<accession>A0ABV9NPR2</accession>
<evidence type="ECO:0000256" key="1">
    <source>
        <dbReference type="SAM" id="SignalP"/>
    </source>
</evidence>
<keyword evidence="4" id="KW-1185">Reference proteome</keyword>
<dbReference type="RefSeq" id="WP_377004597.1">
    <property type="nucleotide sequence ID" value="NZ_JBHSGG010000029.1"/>
</dbReference>
<feature type="chain" id="PRO_5045770703" evidence="1">
    <location>
        <begin position="23"/>
        <end position="397"/>
    </location>
</feature>
<dbReference type="EC" id="1.1.5.-" evidence="3"/>
<feature type="signal peptide" evidence="1">
    <location>
        <begin position="1"/>
        <end position="22"/>
    </location>
</feature>
<dbReference type="InterPro" id="IPR011041">
    <property type="entry name" value="Quinoprot_gluc/sorb_DH_b-prop"/>
</dbReference>
<keyword evidence="3" id="KW-0560">Oxidoreductase</keyword>
<evidence type="ECO:0000313" key="3">
    <source>
        <dbReference type="EMBL" id="MFC4728568.1"/>
    </source>
</evidence>
<dbReference type="SUPFAM" id="SSF50952">
    <property type="entry name" value="Soluble quinoprotein glucose dehydrogenase"/>
    <property type="match status" value="1"/>
</dbReference>
<dbReference type="GO" id="GO:0016491">
    <property type="term" value="F:oxidoreductase activity"/>
    <property type="evidence" value="ECO:0007669"/>
    <property type="project" value="UniProtKB-KW"/>
</dbReference>
<keyword evidence="1" id="KW-0732">Signal</keyword>
<gene>
    <name evidence="3" type="ORF">ACFO3Q_10350</name>
</gene>
<organism evidence="3 4">
    <name type="scientific">Coralloluteibacterium thermophilum</name>
    <dbReference type="NCBI Taxonomy" id="2707049"/>
    <lineage>
        <taxon>Bacteria</taxon>
        <taxon>Pseudomonadati</taxon>
        <taxon>Pseudomonadota</taxon>
        <taxon>Gammaproteobacteria</taxon>
        <taxon>Lysobacterales</taxon>
        <taxon>Lysobacteraceae</taxon>
        <taxon>Coralloluteibacterium</taxon>
    </lineage>
</organism>
<evidence type="ECO:0000313" key="4">
    <source>
        <dbReference type="Proteomes" id="UP001595892"/>
    </source>
</evidence>
<dbReference type="InterPro" id="IPR011042">
    <property type="entry name" value="6-blade_b-propeller_TolB-like"/>
</dbReference>
<dbReference type="PROSITE" id="PS51257">
    <property type="entry name" value="PROKAR_LIPOPROTEIN"/>
    <property type="match status" value="1"/>
</dbReference>
<dbReference type="Gene3D" id="2.120.10.30">
    <property type="entry name" value="TolB, C-terminal domain"/>
    <property type="match status" value="1"/>
</dbReference>
<proteinExistence type="predicted"/>
<name>A0ABV9NPR2_9GAMM</name>
<evidence type="ECO:0000259" key="2">
    <source>
        <dbReference type="Pfam" id="PF07995"/>
    </source>
</evidence>
<sequence>MKKNAIAAACLTALLAACNAPDASNGATAAQAGAAAPAGQTAPATVAADGRPFQVEDVATFEEPWAMTFLPDGRLLVTEKKGALKVFDPTTGERGDVAGVPDVDYGGQGGFGDVVLHPQFAENGLVYISYAEAGEGDTRGGAVARARLELDGNGGNLADLEVIWRQVPKVDGRGHYGHRIAFDADGYLWITSSERQKFTPAQDMDSNLGKLVRLNDDGSVPADNPFVDQGEIASQVWSLGHRNMLGIDFDPEGRLWVHEMGPAGGDELNLIERGANYGYPEVSNGNHYDGREIPNHDTRPEFAAPAVTWWEAISPAGFVIYTGDQFPAWQGSGFIGGLSSQSLVRVEFDGTAAREAERFDMGQRIREVEQGPDGALWVLEDMRSGQGGRLLKLIPAG</sequence>